<dbReference type="Proteomes" id="UP000063275">
    <property type="component" value="Chromosome"/>
</dbReference>
<reference evidence="2 3" key="1">
    <citation type="submission" date="2015-11" db="EMBL/GenBank/DDBJ databases">
        <authorList>
            <person name="Zhang Y."/>
            <person name="Guo Z."/>
        </authorList>
    </citation>
    <scope>NUCLEOTIDE SEQUENCE [LARGE SCALE GENOMIC DNA]</scope>
    <source>
        <strain evidence="2 3">ChDC F174</strain>
    </source>
</reference>
<feature type="transmembrane region" description="Helical" evidence="1">
    <location>
        <begin position="6"/>
        <end position="23"/>
    </location>
</feature>
<keyword evidence="1" id="KW-0472">Membrane</keyword>
<evidence type="ECO:0000313" key="3">
    <source>
        <dbReference type="Proteomes" id="UP000063275"/>
    </source>
</evidence>
<proteinExistence type="predicted"/>
<accession>A0A0S2ZL80</accession>
<gene>
    <name evidence="2" type="ORF">RN87_03880</name>
</gene>
<organism evidence="2">
    <name type="scientific">Fusobacterium hwasookii ChDC F174</name>
    <dbReference type="NCBI Taxonomy" id="1307442"/>
    <lineage>
        <taxon>Bacteria</taxon>
        <taxon>Fusobacteriati</taxon>
        <taxon>Fusobacteriota</taxon>
        <taxon>Fusobacteriia</taxon>
        <taxon>Fusobacteriales</taxon>
        <taxon>Fusobacteriaceae</taxon>
        <taxon>Fusobacterium</taxon>
    </lineage>
</organism>
<dbReference type="EMBL" id="CP013331">
    <property type="protein sequence ID" value="ALQ39693.1"/>
    <property type="molecule type" value="Genomic_DNA"/>
</dbReference>
<keyword evidence="1" id="KW-1133">Transmembrane helix</keyword>
<sequence length="483" mass="54594">MNSKTLIRVILVLVLIAIGFFLIRRKIAPKKMEKEAVFLGVEGYGDLTKGENLDHSLISKFKFNFYIDGEQKTLSINNGKEVKEGVYTFEIQNQLQEGYVYDIVIDNDTVESVKLLDNDSKTMLSGKVNDVEKDKFVQVGEEKIELTKNTGMYKITWKAGNSLVEKVGIDDLKDKTVKVTLDKDGKAKNIYLTFISEKYISPVIPIPGEKTLKNFLTTALQPVGTTLYIYGGSWDWQDEGSSLQATTIGIPQSWIDFYQYQNADYTYREKDGNEETKNPSSSYYPYGEWNQYCYAGADCSGYVGWVIYNTLNKESGKDGYVMGATKMAKTFAENGWGTWTQDVKIPTNRDESDFKVGDIFSMNGHVWISFGTCDDGSIVIAHSTPSDSINGQPGGGIQISAIGPSEDCEAYQLAKMYMEKYYPDWCKRYKVVLKKPEDYIKFKKDSAAGKFSWNLENGILTDPDDYTNKKPAEILKDIFQENK</sequence>
<dbReference type="AlphaFoldDB" id="A0A0S2ZL80"/>
<dbReference type="KEGG" id="fhw:RN87_03880"/>
<dbReference type="OrthoDB" id="1734240at2"/>
<evidence type="ECO:0000313" key="2">
    <source>
        <dbReference type="EMBL" id="ALQ39693.1"/>
    </source>
</evidence>
<keyword evidence="1" id="KW-0812">Transmembrane</keyword>
<protein>
    <submittedName>
        <fullName evidence="2">Copper amine oxidase</fullName>
    </submittedName>
</protein>
<name>A0A0S2ZL80_9FUSO</name>
<evidence type="ECO:0000256" key="1">
    <source>
        <dbReference type="SAM" id="Phobius"/>
    </source>
</evidence>
<dbReference type="RefSeq" id="WP_029492537.1">
    <property type="nucleotide sequence ID" value="NZ_ATKF01000002.1"/>
</dbReference>